<proteinExistence type="inferred from homology"/>
<sequence>MLSRYLQDTSMRYFLEVVRTGSIAEASQRLNVAGSAISRHITQLEERLNVSLFERRPRGMVLSAAGELLANYAIKLAHDSERVAHDIQALQGLQRGRVRVATSEGFGMEFLPQLIATFQQGNPGVQFNLDVLAPAEVSRRVLQSDADIGLTFTLSVEKDICVELVRPAPIYAVMRKGHPLAAQKRISVSQMAAWPLALPAPDTTVRQLFDIVCSRKRVAISPALTSNYITGLFGFLRDHDGVTIASQISIRNQVARGELAAVALRDQGFAMRNLEVQTLAGRELPRAAQAFLKDLIGELSNETLSLP</sequence>
<comment type="caution">
    <text evidence="6">The sequence shown here is derived from an EMBL/GenBank/DDBJ whole genome shotgun (WGS) entry which is preliminary data.</text>
</comment>
<dbReference type="InterPro" id="IPR050950">
    <property type="entry name" value="HTH-type_LysR_regulators"/>
</dbReference>
<keyword evidence="2" id="KW-0805">Transcription regulation</keyword>
<organism evidence="6 7">
    <name type="scientific">Corticibacter populi</name>
    <dbReference type="NCBI Taxonomy" id="1550736"/>
    <lineage>
        <taxon>Bacteria</taxon>
        <taxon>Pseudomonadati</taxon>
        <taxon>Pseudomonadota</taxon>
        <taxon>Betaproteobacteria</taxon>
        <taxon>Burkholderiales</taxon>
        <taxon>Comamonadaceae</taxon>
        <taxon>Corticibacter</taxon>
    </lineage>
</organism>
<dbReference type="GO" id="GO:0003700">
    <property type="term" value="F:DNA-binding transcription factor activity"/>
    <property type="evidence" value="ECO:0007669"/>
    <property type="project" value="InterPro"/>
</dbReference>
<evidence type="ECO:0000256" key="1">
    <source>
        <dbReference type="ARBA" id="ARBA00009437"/>
    </source>
</evidence>
<reference evidence="6 7" key="1">
    <citation type="submission" date="2018-10" db="EMBL/GenBank/DDBJ databases">
        <title>Draft genome of Cortibacter populi DSM10536.</title>
        <authorList>
            <person name="Bernier A.-M."/>
            <person name="Bernard K."/>
        </authorList>
    </citation>
    <scope>NUCLEOTIDE SEQUENCE [LARGE SCALE GENOMIC DNA]</scope>
    <source>
        <strain evidence="6 7">DSM 105136</strain>
    </source>
</reference>
<dbReference type="RefSeq" id="WP_122228975.1">
    <property type="nucleotide sequence ID" value="NZ_RDQO01000002.1"/>
</dbReference>
<dbReference type="Proteomes" id="UP000278006">
    <property type="component" value="Unassembled WGS sequence"/>
</dbReference>
<name>A0A3M6QWE9_9BURK</name>
<dbReference type="GO" id="GO:0005829">
    <property type="term" value="C:cytosol"/>
    <property type="evidence" value="ECO:0007669"/>
    <property type="project" value="TreeGrafter"/>
</dbReference>
<dbReference type="InterPro" id="IPR000847">
    <property type="entry name" value="LysR_HTH_N"/>
</dbReference>
<evidence type="ECO:0000256" key="2">
    <source>
        <dbReference type="ARBA" id="ARBA00023015"/>
    </source>
</evidence>
<dbReference type="PROSITE" id="PS50931">
    <property type="entry name" value="HTH_LYSR"/>
    <property type="match status" value="1"/>
</dbReference>
<dbReference type="GO" id="GO:0003677">
    <property type="term" value="F:DNA binding"/>
    <property type="evidence" value="ECO:0007669"/>
    <property type="project" value="UniProtKB-KW"/>
</dbReference>
<dbReference type="PANTHER" id="PTHR30419">
    <property type="entry name" value="HTH-TYPE TRANSCRIPTIONAL REGULATOR YBHD"/>
    <property type="match status" value="1"/>
</dbReference>
<dbReference type="Gene3D" id="3.40.190.290">
    <property type="match status" value="1"/>
</dbReference>
<gene>
    <name evidence="6" type="ORF">D8I35_08955</name>
</gene>
<protein>
    <submittedName>
        <fullName evidence="6">LysR family transcriptional regulator</fullName>
    </submittedName>
</protein>
<dbReference type="AlphaFoldDB" id="A0A3M6QWE9"/>
<dbReference type="OrthoDB" id="8839922at2"/>
<dbReference type="InterPro" id="IPR005119">
    <property type="entry name" value="LysR_subst-bd"/>
</dbReference>
<comment type="similarity">
    <text evidence="1">Belongs to the LysR transcriptional regulatory family.</text>
</comment>
<dbReference type="Pfam" id="PF00126">
    <property type="entry name" value="HTH_1"/>
    <property type="match status" value="1"/>
</dbReference>
<dbReference type="PANTHER" id="PTHR30419:SF8">
    <property type="entry name" value="NITROGEN ASSIMILATION TRANSCRIPTIONAL ACTIVATOR-RELATED"/>
    <property type="match status" value="1"/>
</dbReference>
<evidence type="ECO:0000259" key="5">
    <source>
        <dbReference type="PROSITE" id="PS50931"/>
    </source>
</evidence>
<evidence type="ECO:0000256" key="3">
    <source>
        <dbReference type="ARBA" id="ARBA00023125"/>
    </source>
</evidence>
<dbReference type="SUPFAM" id="SSF46785">
    <property type="entry name" value="Winged helix' DNA-binding domain"/>
    <property type="match status" value="1"/>
</dbReference>
<accession>A0A3M6QWE9</accession>
<dbReference type="InterPro" id="IPR036388">
    <property type="entry name" value="WH-like_DNA-bd_sf"/>
</dbReference>
<keyword evidence="3" id="KW-0238">DNA-binding</keyword>
<keyword evidence="4" id="KW-0804">Transcription</keyword>
<dbReference type="Pfam" id="PF03466">
    <property type="entry name" value="LysR_substrate"/>
    <property type="match status" value="1"/>
</dbReference>
<evidence type="ECO:0000256" key="4">
    <source>
        <dbReference type="ARBA" id="ARBA00023163"/>
    </source>
</evidence>
<dbReference type="InterPro" id="IPR036390">
    <property type="entry name" value="WH_DNA-bd_sf"/>
</dbReference>
<evidence type="ECO:0000313" key="6">
    <source>
        <dbReference type="EMBL" id="RMX06919.1"/>
    </source>
</evidence>
<feature type="domain" description="HTH lysR-type" evidence="5">
    <location>
        <begin position="1"/>
        <end position="63"/>
    </location>
</feature>
<keyword evidence="7" id="KW-1185">Reference proteome</keyword>
<dbReference type="FunFam" id="1.10.10.10:FF:000001">
    <property type="entry name" value="LysR family transcriptional regulator"/>
    <property type="match status" value="1"/>
</dbReference>
<evidence type="ECO:0000313" key="7">
    <source>
        <dbReference type="Proteomes" id="UP000278006"/>
    </source>
</evidence>
<dbReference type="Gene3D" id="1.10.10.10">
    <property type="entry name" value="Winged helix-like DNA-binding domain superfamily/Winged helix DNA-binding domain"/>
    <property type="match status" value="1"/>
</dbReference>
<dbReference type="EMBL" id="RDQO01000002">
    <property type="protein sequence ID" value="RMX06919.1"/>
    <property type="molecule type" value="Genomic_DNA"/>
</dbReference>
<dbReference type="SUPFAM" id="SSF53850">
    <property type="entry name" value="Periplasmic binding protein-like II"/>
    <property type="match status" value="1"/>
</dbReference>